<dbReference type="GO" id="GO:0017065">
    <property type="term" value="F:single-strand selective uracil DNA N-glycosylase activity"/>
    <property type="evidence" value="ECO:0007669"/>
    <property type="project" value="InterPro"/>
</dbReference>
<evidence type="ECO:0000256" key="2">
    <source>
        <dbReference type="ARBA" id="ARBA00022763"/>
    </source>
</evidence>
<dbReference type="GO" id="GO:0006284">
    <property type="term" value="P:base-excision repair"/>
    <property type="evidence" value="ECO:0007669"/>
    <property type="project" value="InterPro"/>
</dbReference>
<evidence type="ECO:0000256" key="3">
    <source>
        <dbReference type="ARBA" id="ARBA00022801"/>
    </source>
</evidence>
<sequence>MTRHAAPDAAPTNATAAALIAAARELSVAVDALDFSPAASHVYNPLRYAWAAHEAYLRRYGAGRKRVVFLGMNPGPFGMAQCGVPFGEVAAVRDWLGIVTPIGKPAHENPKKPVEGFACTRSEVSGRRLWGLFRERFGTAEAFFAEHFVANWCPLAFFDDGRNLTPDKLPAALTAPLTAACDAHLRYVVAALRPEWVVGIGGFAEARAQEALAGMDVRIGRILHPSPASPAANRDWAGTATRQLAALGLWGEAA</sequence>
<organism evidence="7 8">
    <name type="scientific">Rhodocyclus tenuis</name>
    <name type="common">Rhodospirillum tenue</name>
    <dbReference type="NCBI Taxonomy" id="1066"/>
    <lineage>
        <taxon>Bacteria</taxon>
        <taxon>Pseudomonadati</taxon>
        <taxon>Pseudomonadota</taxon>
        <taxon>Betaproteobacteria</taxon>
        <taxon>Rhodocyclales</taxon>
        <taxon>Rhodocyclaceae</taxon>
        <taxon>Rhodocyclus</taxon>
    </lineage>
</organism>
<protein>
    <submittedName>
        <fullName evidence="7">Single-stranded DNA-binding protein</fullName>
    </submittedName>
</protein>
<dbReference type="EMBL" id="WIXJ01000005">
    <property type="protein sequence ID" value="MQY51810.1"/>
    <property type="molecule type" value="Genomic_DNA"/>
</dbReference>
<dbReference type="Gene3D" id="3.40.470.10">
    <property type="entry name" value="Uracil-DNA glycosylase-like domain"/>
    <property type="match status" value="1"/>
</dbReference>
<keyword evidence="2" id="KW-0227">DNA damage</keyword>
<dbReference type="SUPFAM" id="SSF52141">
    <property type="entry name" value="Uracil-DNA glycosylase-like"/>
    <property type="match status" value="1"/>
</dbReference>
<evidence type="ECO:0000256" key="4">
    <source>
        <dbReference type="ARBA" id="ARBA00023125"/>
    </source>
</evidence>
<comment type="similarity">
    <text evidence="1">Belongs to the uracil-DNA glycosylase (UDG) superfamily. SMUG1 family.</text>
</comment>
<dbReference type="OrthoDB" id="267598at2"/>
<dbReference type="PANTHER" id="PTHR13235:SF2">
    <property type="entry name" value="SINGLE-STRAND SELECTIVE MONOFUNCTIONAL URACIL DNA GLYCOSYLASE"/>
    <property type="match status" value="1"/>
</dbReference>
<proteinExistence type="inferred from homology"/>
<dbReference type="GO" id="GO:0000703">
    <property type="term" value="F:oxidized pyrimidine nucleobase lesion DNA N-glycosylase activity"/>
    <property type="evidence" value="ECO:0007669"/>
    <property type="project" value="TreeGrafter"/>
</dbReference>
<dbReference type="AlphaFoldDB" id="A0A6L5JZ10"/>
<evidence type="ECO:0000313" key="8">
    <source>
        <dbReference type="Proteomes" id="UP000480275"/>
    </source>
</evidence>
<evidence type="ECO:0000256" key="5">
    <source>
        <dbReference type="ARBA" id="ARBA00023204"/>
    </source>
</evidence>
<evidence type="ECO:0000313" key="7">
    <source>
        <dbReference type="EMBL" id="MQY51810.1"/>
    </source>
</evidence>
<dbReference type="CDD" id="cd19374">
    <property type="entry name" value="UDG-F3_SMUG1-like"/>
    <property type="match status" value="1"/>
</dbReference>
<feature type="domain" description="Uracil-DNA glycosylase-like" evidence="6">
    <location>
        <begin position="60"/>
        <end position="230"/>
    </location>
</feature>
<dbReference type="GO" id="GO:0003677">
    <property type="term" value="F:DNA binding"/>
    <property type="evidence" value="ECO:0007669"/>
    <property type="project" value="UniProtKB-KW"/>
</dbReference>
<keyword evidence="5" id="KW-0234">DNA repair</keyword>
<reference evidence="7 8" key="1">
    <citation type="submission" date="2019-10" db="EMBL/GenBank/DDBJ databases">
        <title>Whole-genome sequence of the purple nonsulfur photosynthetic bacterium Rhodocyclus tenuis.</title>
        <authorList>
            <person name="Kyndt J.A."/>
            <person name="Meyer T.E."/>
        </authorList>
    </citation>
    <scope>NUCLEOTIDE SEQUENCE [LARGE SCALE GENOMIC DNA]</scope>
    <source>
        <strain evidence="7 8">DSM 110</strain>
    </source>
</reference>
<dbReference type="InterPro" id="IPR005122">
    <property type="entry name" value="Uracil-DNA_glycosylase-like"/>
</dbReference>
<dbReference type="InterPro" id="IPR039134">
    <property type="entry name" value="SMUG1"/>
</dbReference>
<evidence type="ECO:0000256" key="1">
    <source>
        <dbReference type="ARBA" id="ARBA00007889"/>
    </source>
</evidence>
<dbReference type="InterPro" id="IPR036895">
    <property type="entry name" value="Uracil-DNA_glycosylase-like_sf"/>
</dbReference>
<name>A0A6L5JZ10_RHOTE</name>
<comment type="caution">
    <text evidence="7">The sequence shown here is derived from an EMBL/GenBank/DDBJ whole genome shotgun (WGS) entry which is preliminary data.</text>
</comment>
<gene>
    <name evidence="7" type="ORF">GHK24_08485</name>
</gene>
<keyword evidence="4 7" id="KW-0238">DNA-binding</keyword>
<dbReference type="PANTHER" id="PTHR13235">
    <property type="entry name" value="SINGLE-STRAND SELECTIVE MONOFUNCTIONAL URACIL DNA GLYCOSYLASE"/>
    <property type="match status" value="1"/>
</dbReference>
<accession>A0A6L5JZ10</accession>
<keyword evidence="3" id="KW-0378">Hydrolase</keyword>
<evidence type="ECO:0000259" key="6">
    <source>
        <dbReference type="Pfam" id="PF03167"/>
    </source>
</evidence>
<dbReference type="Proteomes" id="UP000480275">
    <property type="component" value="Unassembled WGS sequence"/>
</dbReference>
<dbReference type="FunFam" id="3.40.470.10:FF:000005">
    <property type="entry name" value="Single-strand selective monofunctional uracil DNA glycosylase"/>
    <property type="match status" value="1"/>
</dbReference>
<dbReference type="Pfam" id="PF03167">
    <property type="entry name" value="UDG"/>
    <property type="match status" value="1"/>
</dbReference>